<reference evidence="1 2" key="1">
    <citation type="submission" date="2015-11" db="EMBL/GenBank/DDBJ databases">
        <authorList>
            <person name="Sahl J."/>
            <person name="Wagner D."/>
            <person name="Keim P."/>
        </authorList>
    </citation>
    <scope>NUCLEOTIDE SEQUENCE [LARGE SCALE GENOMIC DNA]</scope>
    <source>
        <strain evidence="1 2">AZ-4-2-10-S1-D7</strain>
    </source>
</reference>
<protein>
    <submittedName>
        <fullName evidence="1">Uncharacterized protein</fullName>
    </submittedName>
</protein>
<dbReference type="Proteomes" id="UP000070434">
    <property type="component" value="Unassembled WGS sequence"/>
</dbReference>
<dbReference type="AlphaFoldDB" id="A0AAW3PRZ7"/>
<comment type="caution">
    <text evidence="1">The sequence shown here is derived from an EMBL/GenBank/DDBJ whole genome shotgun (WGS) entry which is preliminary data.</text>
</comment>
<evidence type="ECO:0000313" key="2">
    <source>
        <dbReference type="Proteomes" id="UP000070434"/>
    </source>
</evidence>
<evidence type="ECO:0000313" key="1">
    <source>
        <dbReference type="EMBL" id="KWZ31529.1"/>
    </source>
</evidence>
<name>A0AAW3PRZ7_9BURK</name>
<proteinExistence type="predicted"/>
<accession>A0AAW3PRZ7</accession>
<organism evidence="1 2">
    <name type="scientific">Burkholderia anthina</name>
    <dbReference type="NCBI Taxonomy" id="179879"/>
    <lineage>
        <taxon>Bacteria</taxon>
        <taxon>Pseudomonadati</taxon>
        <taxon>Pseudomonadota</taxon>
        <taxon>Betaproteobacteria</taxon>
        <taxon>Burkholderiales</taxon>
        <taxon>Burkholderiaceae</taxon>
        <taxon>Burkholderia</taxon>
        <taxon>Burkholderia cepacia complex</taxon>
    </lineage>
</organism>
<sequence>MVTVPARLPDLDSEIANGHEPTVAPMALKELAPNLPIGIVINGVAALHVGTRGGTTTGDAN</sequence>
<gene>
    <name evidence="1" type="ORF">WS64_24975</name>
</gene>
<dbReference type="EMBL" id="LNJP01000003">
    <property type="protein sequence ID" value="KWZ31529.1"/>
    <property type="molecule type" value="Genomic_DNA"/>
</dbReference>